<dbReference type="SUPFAM" id="SSF46689">
    <property type="entry name" value="Homeodomain-like"/>
    <property type="match status" value="1"/>
</dbReference>
<dbReference type="Pfam" id="PF21313">
    <property type="entry name" value="EthR_C"/>
    <property type="match status" value="1"/>
</dbReference>
<sequence>MSEALTDVPGRGRRPRRPSGDDRERALLATAEALLEQRPLDGISVDDLARGAGISRSTFYFYFASKEAVVLALLDRVVAEARAARTAALAGATGARDAWRAALVTVRDTFREHRALTAAATQLLAASPEVRSLWSAVMEDFVAETAAAIDAERARGAAPAGPPARDLAVALNWMNERVIQVSVSGAGPGLAEEDLVEVLLAIWLRTIYGSDRIDR</sequence>
<name>A0A1H8PR89_9ACTN</name>
<evidence type="ECO:0000256" key="3">
    <source>
        <dbReference type="ARBA" id="ARBA00023163"/>
    </source>
</evidence>
<dbReference type="AlphaFoldDB" id="A0A1H8PR89"/>
<reference evidence="8" key="1">
    <citation type="submission" date="2016-10" db="EMBL/GenBank/DDBJ databases">
        <authorList>
            <person name="Varghese N."/>
            <person name="Submissions S."/>
        </authorList>
    </citation>
    <scope>NUCLEOTIDE SEQUENCE [LARGE SCALE GENOMIC DNA]</scope>
    <source>
        <strain evidence="8">DSM 45413</strain>
    </source>
</reference>
<organism evidence="7 8">
    <name type="scientific">Trujillonella endophytica</name>
    <dbReference type="NCBI Taxonomy" id="673521"/>
    <lineage>
        <taxon>Bacteria</taxon>
        <taxon>Bacillati</taxon>
        <taxon>Actinomycetota</taxon>
        <taxon>Actinomycetes</taxon>
        <taxon>Geodermatophilales</taxon>
        <taxon>Geodermatophilaceae</taxon>
        <taxon>Trujillonella</taxon>
    </lineage>
</organism>
<feature type="domain" description="HTH tetR-type" evidence="6">
    <location>
        <begin position="21"/>
        <end position="81"/>
    </location>
</feature>
<dbReference type="InterPro" id="IPR050109">
    <property type="entry name" value="HTH-type_TetR-like_transc_reg"/>
</dbReference>
<dbReference type="GO" id="GO:0000976">
    <property type="term" value="F:transcription cis-regulatory region binding"/>
    <property type="evidence" value="ECO:0007669"/>
    <property type="project" value="TreeGrafter"/>
</dbReference>
<evidence type="ECO:0000256" key="5">
    <source>
        <dbReference type="SAM" id="MobiDB-lite"/>
    </source>
</evidence>
<dbReference type="EMBL" id="FOEE01000001">
    <property type="protein sequence ID" value="SEO44532.1"/>
    <property type="molecule type" value="Genomic_DNA"/>
</dbReference>
<evidence type="ECO:0000256" key="4">
    <source>
        <dbReference type="PROSITE-ProRule" id="PRU00335"/>
    </source>
</evidence>
<dbReference type="Gene3D" id="1.10.10.60">
    <property type="entry name" value="Homeodomain-like"/>
    <property type="match status" value="1"/>
</dbReference>
<dbReference type="Pfam" id="PF00440">
    <property type="entry name" value="TetR_N"/>
    <property type="match status" value="1"/>
</dbReference>
<dbReference type="PANTHER" id="PTHR30055:SF184">
    <property type="entry name" value="HTH-TYPE TRANSCRIPTIONAL REGULATOR ETHR"/>
    <property type="match status" value="1"/>
</dbReference>
<evidence type="ECO:0000259" key="6">
    <source>
        <dbReference type="PROSITE" id="PS50977"/>
    </source>
</evidence>
<proteinExistence type="predicted"/>
<protein>
    <submittedName>
        <fullName evidence="7">Transcriptional regulator, TetR family</fullName>
    </submittedName>
</protein>
<accession>A0A1H8PR89</accession>
<dbReference type="InterPro" id="IPR049397">
    <property type="entry name" value="EthR_C"/>
</dbReference>
<evidence type="ECO:0000256" key="2">
    <source>
        <dbReference type="ARBA" id="ARBA00023125"/>
    </source>
</evidence>
<keyword evidence="3" id="KW-0804">Transcription</keyword>
<dbReference type="Proteomes" id="UP000198960">
    <property type="component" value="Unassembled WGS sequence"/>
</dbReference>
<dbReference type="RefSeq" id="WP_244524398.1">
    <property type="nucleotide sequence ID" value="NZ_FOEE01000001.1"/>
</dbReference>
<dbReference type="InterPro" id="IPR009057">
    <property type="entry name" value="Homeodomain-like_sf"/>
</dbReference>
<feature type="region of interest" description="Disordered" evidence="5">
    <location>
        <begin position="1"/>
        <end position="23"/>
    </location>
</feature>
<keyword evidence="1" id="KW-0805">Transcription regulation</keyword>
<feature type="DNA-binding region" description="H-T-H motif" evidence="4">
    <location>
        <begin position="44"/>
        <end position="63"/>
    </location>
</feature>
<dbReference type="PROSITE" id="PS50977">
    <property type="entry name" value="HTH_TETR_2"/>
    <property type="match status" value="1"/>
</dbReference>
<keyword evidence="2 4" id="KW-0238">DNA-binding</keyword>
<evidence type="ECO:0000256" key="1">
    <source>
        <dbReference type="ARBA" id="ARBA00023015"/>
    </source>
</evidence>
<dbReference type="GO" id="GO:0003700">
    <property type="term" value="F:DNA-binding transcription factor activity"/>
    <property type="evidence" value="ECO:0007669"/>
    <property type="project" value="TreeGrafter"/>
</dbReference>
<keyword evidence="8" id="KW-1185">Reference proteome</keyword>
<dbReference type="PANTHER" id="PTHR30055">
    <property type="entry name" value="HTH-TYPE TRANSCRIPTIONAL REGULATOR RUTR"/>
    <property type="match status" value="1"/>
</dbReference>
<dbReference type="InterPro" id="IPR001647">
    <property type="entry name" value="HTH_TetR"/>
</dbReference>
<dbReference type="PRINTS" id="PR00455">
    <property type="entry name" value="HTHTETR"/>
</dbReference>
<gene>
    <name evidence="7" type="ORF">SAMN05660991_00335</name>
</gene>
<evidence type="ECO:0000313" key="7">
    <source>
        <dbReference type="EMBL" id="SEO44532.1"/>
    </source>
</evidence>
<dbReference type="InterPro" id="IPR036271">
    <property type="entry name" value="Tet_transcr_reg_TetR-rel_C_sf"/>
</dbReference>
<dbReference type="FunFam" id="1.10.10.60:FF:000141">
    <property type="entry name" value="TetR family transcriptional regulator"/>
    <property type="match status" value="1"/>
</dbReference>
<dbReference type="SUPFAM" id="SSF48498">
    <property type="entry name" value="Tetracyclin repressor-like, C-terminal domain"/>
    <property type="match status" value="1"/>
</dbReference>
<dbReference type="STRING" id="673521.SAMN05660991_00335"/>
<dbReference type="GO" id="GO:0045892">
    <property type="term" value="P:negative regulation of DNA-templated transcription"/>
    <property type="evidence" value="ECO:0007669"/>
    <property type="project" value="UniProtKB-ARBA"/>
</dbReference>
<evidence type="ECO:0000313" key="8">
    <source>
        <dbReference type="Proteomes" id="UP000198960"/>
    </source>
</evidence>
<dbReference type="Gene3D" id="1.10.357.10">
    <property type="entry name" value="Tetracycline Repressor, domain 2"/>
    <property type="match status" value="1"/>
</dbReference>